<organism evidence="1 2">
    <name type="scientific">Acetobacter orientalis</name>
    <dbReference type="NCBI Taxonomy" id="146474"/>
    <lineage>
        <taxon>Bacteria</taxon>
        <taxon>Pseudomonadati</taxon>
        <taxon>Pseudomonadota</taxon>
        <taxon>Alphaproteobacteria</taxon>
        <taxon>Acetobacterales</taxon>
        <taxon>Acetobacteraceae</taxon>
        <taxon>Acetobacter</taxon>
    </lineage>
</organism>
<reference evidence="1 2" key="1">
    <citation type="submission" date="2018-02" db="EMBL/GenBank/DDBJ databases">
        <title>Acetobacter orientalis genome.</title>
        <authorList>
            <person name="Nakashima N."/>
            <person name="Tamura T."/>
        </authorList>
    </citation>
    <scope>NUCLEOTIDE SEQUENCE [LARGE SCALE GENOMIC DNA]</scope>
    <source>
        <strain evidence="1 2">FAN1</strain>
    </source>
</reference>
<protein>
    <submittedName>
        <fullName evidence="1">Type II secretion system protein E</fullName>
    </submittedName>
</protein>
<dbReference type="Proteomes" id="UP000270034">
    <property type="component" value="Chromosome"/>
</dbReference>
<evidence type="ECO:0000313" key="1">
    <source>
        <dbReference type="EMBL" id="BBC80112.1"/>
    </source>
</evidence>
<proteinExistence type="predicted"/>
<dbReference type="KEGG" id="aot:AcetOri_orf02636"/>
<evidence type="ECO:0000313" key="2">
    <source>
        <dbReference type="Proteomes" id="UP000270034"/>
    </source>
</evidence>
<name>A0A2Z5ZHB2_9PROT</name>
<sequence length="44" mass="4583">MGTSVTRGLTLSGRASHALFTQCLLPGSAQKQAPPPHSWCKFGG</sequence>
<gene>
    <name evidence="1" type="ORF">AcetOrient_orf02636</name>
</gene>
<dbReference type="AlphaFoldDB" id="A0A2Z5ZHB2"/>
<accession>A0A2Z5ZHB2</accession>
<dbReference type="EMBL" id="AP018515">
    <property type="protein sequence ID" value="BBC80112.1"/>
    <property type="molecule type" value="Genomic_DNA"/>
</dbReference>